<dbReference type="Proteomes" id="UP000250235">
    <property type="component" value="Unassembled WGS sequence"/>
</dbReference>
<evidence type="ECO:0000256" key="3">
    <source>
        <dbReference type="SAM" id="Phobius"/>
    </source>
</evidence>
<feature type="transmembrane region" description="Helical" evidence="3">
    <location>
        <begin position="23"/>
        <end position="48"/>
    </location>
</feature>
<sequence>MHREGRAREASAGYKARSNRSKLPLICSIIAIVTVLAGIAILTVWLVYRPRKPKFRVVNAAVYELNATSPPFISTAMQFTVVARNPNKRLSILYDQFSAFVSYKKPGHHSPSDAATFVPRTQEHGGALSGARRRAGACGGGGGRRVVDGRGLWDGGSEPGADGEAGVQSWNHNQEYRTLSSVCEV</sequence>
<dbReference type="AlphaFoldDB" id="A0A2Z7CX24"/>
<dbReference type="PANTHER" id="PTHR31415:SF9">
    <property type="entry name" value="OS05G0367900 PROTEIN"/>
    <property type="match status" value="1"/>
</dbReference>
<dbReference type="GO" id="GO:0098542">
    <property type="term" value="P:defense response to other organism"/>
    <property type="evidence" value="ECO:0007669"/>
    <property type="project" value="InterPro"/>
</dbReference>
<keyword evidence="3" id="KW-0812">Transmembrane</keyword>
<evidence type="ECO:0000256" key="2">
    <source>
        <dbReference type="ARBA" id="ARBA00023136"/>
    </source>
</evidence>
<dbReference type="EMBL" id="KQ992321">
    <property type="protein sequence ID" value="KZV50885.1"/>
    <property type="molecule type" value="Genomic_DNA"/>
</dbReference>
<evidence type="ECO:0000313" key="4">
    <source>
        <dbReference type="EMBL" id="KZV50885.1"/>
    </source>
</evidence>
<protein>
    <recommendedName>
        <fullName evidence="6">Late embryogenesis abundant protein LEA-2 subgroup domain-containing protein</fullName>
    </recommendedName>
</protein>
<comment type="subcellular location">
    <subcellularLocation>
        <location evidence="1">Membrane</location>
    </subcellularLocation>
</comment>
<dbReference type="PANTHER" id="PTHR31415">
    <property type="entry name" value="OS05G0367900 PROTEIN"/>
    <property type="match status" value="1"/>
</dbReference>
<keyword evidence="5" id="KW-1185">Reference proteome</keyword>
<evidence type="ECO:0000256" key="1">
    <source>
        <dbReference type="ARBA" id="ARBA00004370"/>
    </source>
</evidence>
<gene>
    <name evidence="4" type="ORF">F511_10456</name>
</gene>
<keyword evidence="2 3" id="KW-0472">Membrane</keyword>
<name>A0A2Z7CX24_9LAMI</name>
<dbReference type="InterPro" id="IPR044839">
    <property type="entry name" value="NDR1-like"/>
</dbReference>
<dbReference type="OrthoDB" id="746161at2759"/>
<evidence type="ECO:0000313" key="5">
    <source>
        <dbReference type="Proteomes" id="UP000250235"/>
    </source>
</evidence>
<proteinExistence type="predicted"/>
<keyword evidence="3" id="KW-1133">Transmembrane helix</keyword>
<organism evidence="4 5">
    <name type="scientific">Dorcoceras hygrometricum</name>
    <dbReference type="NCBI Taxonomy" id="472368"/>
    <lineage>
        <taxon>Eukaryota</taxon>
        <taxon>Viridiplantae</taxon>
        <taxon>Streptophyta</taxon>
        <taxon>Embryophyta</taxon>
        <taxon>Tracheophyta</taxon>
        <taxon>Spermatophyta</taxon>
        <taxon>Magnoliopsida</taxon>
        <taxon>eudicotyledons</taxon>
        <taxon>Gunneridae</taxon>
        <taxon>Pentapetalae</taxon>
        <taxon>asterids</taxon>
        <taxon>lamiids</taxon>
        <taxon>Lamiales</taxon>
        <taxon>Gesneriaceae</taxon>
        <taxon>Didymocarpoideae</taxon>
        <taxon>Trichosporeae</taxon>
        <taxon>Loxocarpinae</taxon>
        <taxon>Dorcoceras</taxon>
    </lineage>
</organism>
<dbReference type="GO" id="GO:0005886">
    <property type="term" value="C:plasma membrane"/>
    <property type="evidence" value="ECO:0007669"/>
    <property type="project" value="TreeGrafter"/>
</dbReference>
<reference evidence="4 5" key="1">
    <citation type="journal article" date="2015" name="Proc. Natl. Acad. Sci. U.S.A.">
        <title>The resurrection genome of Boea hygrometrica: A blueprint for survival of dehydration.</title>
        <authorList>
            <person name="Xiao L."/>
            <person name="Yang G."/>
            <person name="Zhang L."/>
            <person name="Yang X."/>
            <person name="Zhao S."/>
            <person name="Ji Z."/>
            <person name="Zhou Q."/>
            <person name="Hu M."/>
            <person name="Wang Y."/>
            <person name="Chen M."/>
            <person name="Xu Y."/>
            <person name="Jin H."/>
            <person name="Xiao X."/>
            <person name="Hu G."/>
            <person name="Bao F."/>
            <person name="Hu Y."/>
            <person name="Wan P."/>
            <person name="Li L."/>
            <person name="Deng X."/>
            <person name="Kuang T."/>
            <person name="Xiang C."/>
            <person name="Zhu J.K."/>
            <person name="Oliver M.J."/>
            <person name="He Y."/>
        </authorList>
    </citation>
    <scope>NUCLEOTIDE SEQUENCE [LARGE SCALE GENOMIC DNA]</scope>
    <source>
        <strain evidence="5">cv. XS01</strain>
    </source>
</reference>
<evidence type="ECO:0008006" key="6">
    <source>
        <dbReference type="Google" id="ProtNLM"/>
    </source>
</evidence>
<accession>A0A2Z7CX24</accession>
<dbReference type="GO" id="GO:0009506">
    <property type="term" value="C:plasmodesma"/>
    <property type="evidence" value="ECO:0007669"/>
    <property type="project" value="TreeGrafter"/>
</dbReference>